<evidence type="ECO:0000313" key="2">
    <source>
        <dbReference type="EMBL" id="ETW40001.1"/>
    </source>
</evidence>
<dbReference type="OrthoDB" id="10252354at2759"/>
<reference evidence="2 3" key="2">
    <citation type="submission" date="2013-02" db="EMBL/GenBank/DDBJ databases">
        <title>The Genome Sequence of Plasmodium falciparum NF135/5.C10.</title>
        <authorList>
            <consortium name="The Broad Institute Genome Sequencing Platform"/>
            <consortium name="The Broad Institute Genome Sequencing Center for Infectious Disease"/>
            <person name="Neafsey D."/>
            <person name="Cheeseman I."/>
            <person name="Volkman S."/>
            <person name="Adams J."/>
            <person name="Walker B."/>
            <person name="Young S.K."/>
            <person name="Zeng Q."/>
            <person name="Gargeya S."/>
            <person name="Fitzgerald M."/>
            <person name="Haas B."/>
            <person name="Abouelleil A."/>
            <person name="Alvarado L."/>
            <person name="Arachchi H.M."/>
            <person name="Berlin A.M."/>
            <person name="Chapman S.B."/>
            <person name="Dewar J."/>
            <person name="Goldberg J."/>
            <person name="Griggs A."/>
            <person name="Gujja S."/>
            <person name="Hansen M."/>
            <person name="Howarth C."/>
            <person name="Imamovic A."/>
            <person name="Larimer J."/>
            <person name="McCowan C."/>
            <person name="Murphy C."/>
            <person name="Neiman D."/>
            <person name="Pearson M."/>
            <person name="Priest M."/>
            <person name="Roberts A."/>
            <person name="Saif S."/>
            <person name="Shea T."/>
            <person name="Sisk P."/>
            <person name="Sykes S."/>
            <person name="Wortman J."/>
            <person name="Nusbaum C."/>
            <person name="Birren B."/>
        </authorList>
    </citation>
    <scope>NUCLEOTIDE SEQUENCE [LARGE SCALE GENOMIC DNA]</scope>
    <source>
        <strain evidence="2 3">NF135/5.C10</strain>
    </source>
</reference>
<feature type="region of interest" description="Disordered" evidence="1">
    <location>
        <begin position="66"/>
        <end position="85"/>
    </location>
</feature>
<dbReference type="PANTHER" id="PTHR14754:SF35">
    <property type="entry name" value="TYPE VII SECRETION SYSTEM ACCESSORY FACTOR ESAA"/>
    <property type="match status" value="1"/>
</dbReference>
<feature type="region of interest" description="Disordered" evidence="1">
    <location>
        <begin position="26"/>
        <end position="60"/>
    </location>
</feature>
<dbReference type="Proteomes" id="UP000019114">
    <property type="component" value="Unassembled WGS sequence"/>
</dbReference>
<accession>W4I8H8</accession>
<evidence type="ECO:0000256" key="1">
    <source>
        <dbReference type="SAM" id="MobiDB-lite"/>
    </source>
</evidence>
<name>W4I8H8_PLAFA</name>
<sequence>MEDIHDGCIGKYKHDDDNNNNKCDDDNNKHDDNNNKHDDNNNNNKCDDNNNNNKCDDNNNNNKCDDNAKNDGEHNNNNNNNFNTLKRKNGTLQYILNTKLDFINYQQKNFFNETHWNEMENYYHLNNLDKLVYFTKDLYYKFTKKNIYHKLNEITCEQKHFDKIQIIEHCKKKIPKYDKDVKFMNFLGVYSHSFIWQVYCLELEQFCVLKFKRINLGFLYMHDDKQIENKNKKKTHHQNDDNNREEGHNGIVKSKKIYLEHMSSKVPYEKRHRINTIPKYYMNGREQQENCDYIMKGKHIIEMLYHQMDEKKKNEMNKKKRKGYILNLRLIENHITIALKTFKFLVKEYKIENIFFPISVEIKKKIIEKSKYINGTPLNEFIYSEFLSGIDLKLRVFKLKCIMLKIMKILITFLKFDILIILKCSRIFLKEDNLIINVGIPLGLLPNRTVLFLLNNIEQTIATKSYSKTIFHYIPPEIKNKLKIVDCEQYIMDYTNNKQTVQENMDPLDYDTEKNCFYFDDKLKLQKAYSYMIGKIFEETLIDTFTGDKLDYLNFDQTIKSFLYSCLQEDVEKRDPLQNLLNHKCFHDCFDLYINIYDDNINSYKNDKEKAVRLSDLNYINNYDYNIFSVPSDHSSTSSSFSTDREITTSSRYSTSSS</sequence>
<evidence type="ECO:0000313" key="3">
    <source>
        <dbReference type="Proteomes" id="UP000019114"/>
    </source>
</evidence>
<gene>
    <name evidence="2" type="ORF">PFNF135_06027</name>
</gene>
<feature type="compositionally biased region" description="Low complexity" evidence="1">
    <location>
        <begin position="49"/>
        <end position="60"/>
    </location>
</feature>
<reference evidence="2 3" key="1">
    <citation type="submission" date="2013-02" db="EMBL/GenBank/DDBJ databases">
        <title>The Genome Annotation of Plasmodium falciparum NF135/5.C10.</title>
        <authorList>
            <consortium name="The Broad Institute Genome Sequencing Platform"/>
            <consortium name="The Broad Institute Genome Sequencing Center for Infectious Disease"/>
            <person name="Neafsey D."/>
            <person name="Hoffman S."/>
            <person name="Volkman S."/>
            <person name="Rosenthal P."/>
            <person name="Walker B."/>
            <person name="Young S.K."/>
            <person name="Zeng Q."/>
            <person name="Gargeya S."/>
            <person name="Fitzgerald M."/>
            <person name="Haas B."/>
            <person name="Abouelleil A."/>
            <person name="Allen A.W."/>
            <person name="Alvarado L."/>
            <person name="Arachchi H.M."/>
            <person name="Berlin A.M."/>
            <person name="Chapman S.B."/>
            <person name="Gainer-Dewar J."/>
            <person name="Goldberg J."/>
            <person name="Griggs A."/>
            <person name="Gujja S."/>
            <person name="Hansen M."/>
            <person name="Howarth C."/>
            <person name="Imamovic A."/>
            <person name="Ireland A."/>
            <person name="Larimer J."/>
            <person name="McCowan C."/>
            <person name="Murphy C."/>
            <person name="Pearson M."/>
            <person name="Poon T.W."/>
            <person name="Priest M."/>
            <person name="Roberts A."/>
            <person name="Saif S."/>
            <person name="Shea T."/>
            <person name="Sisk P."/>
            <person name="Sykes S."/>
            <person name="Wortman J."/>
            <person name="Nusbaum C."/>
            <person name="Birren B."/>
        </authorList>
    </citation>
    <scope>NUCLEOTIDE SEQUENCE [LARGE SCALE GENOMIC DNA]</scope>
    <source>
        <strain evidence="2 3">NF135/5.C10</strain>
    </source>
</reference>
<feature type="region of interest" description="Disordered" evidence="1">
    <location>
        <begin position="634"/>
        <end position="658"/>
    </location>
</feature>
<protein>
    <submittedName>
        <fullName evidence="2">Uncharacterized protein</fullName>
    </submittedName>
</protein>
<dbReference type="EMBL" id="KI926126">
    <property type="protein sequence ID" value="ETW40001.1"/>
    <property type="molecule type" value="Genomic_DNA"/>
</dbReference>
<proteinExistence type="predicted"/>
<feature type="compositionally biased region" description="Low complexity" evidence="1">
    <location>
        <begin position="75"/>
        <end position="84"/>
    </location>
</feature>
<feature type="compositionally biased region" description="Basic and acidic residues" evidence="1">
    <location>
        <begin position="26"/>
        <end position="48"/>
    </location>
</feature>
<dbReference type="PANTHER" id="PTHR14754">
    <property type="entry name" value="TRANSCRIPTION ELONGATION FACTOR A"/>
    <property type="match status" value="1"/>
</dbReference>
<dbReference type="AlphaFoldDB" id="W4I8H8"/>
<organism evidence="2 3">
    <name type="scientific">Plasmodium falciparum NF135/5.C10</name>
    <dbReference type="NCBI Taxonomy" id="1036726"/>
    <lineage>
        <taxon>Eukaryota</taxon>
        <taxon>Sar</taxon>
        <taxon>Alveolata</taxon>
        <taxon>Apicomplexa</taxon>
        <taxon>Aconoidasida</taxon>
        <taxon>Haemosporida</taxon>
        <taxon>Plasmodiidae</taxon>
        <taxon>Plasmodium</taxon>
        <taxon>Plasmodium (Laverania)</taxon>
    </lineage>
</organism>